<evidence type="ECO:0000313" key="4">
    <source>
        <dbReference type="Proteomes" id="UP001377567"/>
    </source>
</evidence>
<accession>A0AAV5S2H4</accession>
<feature type="compositionally biased region" description="Low complexity" evidence="2">
    <location>
        <begin position="46"/>
        <end position="68"/>
    </location>
</feature>
<gene>
    <name evidence="3" type="ORF">DAKH74_046760</name>
</gene>
<evidence type="ECO:0000256" key="1">
    <source>
        <dbReference type="SAM" id="Coils"/>
    </source>
</evidence>
<protein>
    <submittedName>
        <fullName evidence="3">Mum2 protein</fullName>
    </submittedName>
</protein>
<proteinExistence type="predicted"/>
<name>A0AAV5S2H4_MAUHU</name>
<organism evidence="3 4">
    <name type="scientific">Maudiozyma humilis</name>
    <name type="common">Sour dough yeast</name>
    <name type="synonym">Kazachstania humilis</name>
    <dbReference type="NCBI Taxonomy" id="51915"/>
    <lineage>
        <taxon>Eukaryota</taxon>
        <taxon>Fungi</taxon>
        <taxon>Dikarya</taxon>
        <taxon>Ascomycota</taxon>
        <taxon>Saccharomycotina</taxon>
        <taxon>Saccharomycetes</taxon>
        <taxon>Saccharomycetales</taxon>
        <taxon>Saccharomycetaceae</taxon>
        <taxon>Maudiozyma</taxon>
    </lineage>
</organism>
<dbReference type="EMBL" id="BTGD01000018">
    <property type="protein sequence ID" value="GMM58060.1"/>
    <property type="molecule type" value="Genomic_DNA"/>
</dbReference>
<evidence type="ECO:0000256" key="2">
    <source>
        <dbReference type="SAM" id="MobiDB-lite"/>
    </source>
</evidence>
<sequence length="194" mass="19980">MDYLYGPGHAGGSAPAGEQTRLEFQIKETQIEQLEAEVRALRGAGASASGAGSGLAPNNTGTGNNSSNAGVPPAPLSIPSSVDGVFARLAAALAESEARARDATAALEAALAADAVGSVGAMSNRATSRSESSADTEATAHRVLTRLEALSRENQELARMLAYGRAQQAAVQLQLLRRENAALRRENAALRRGD</sequence>
<dbReference type="AlphaFoldDB" id="A0AAV5S2H4"/>
<reference evidence="3 4" key="1">
    <citation type="journal article" date="2023" name="Elife">
        <title>Identification of key yeast species and microbe-microbe interactions impacting larval growth of Drosophila in the wild.</title>
        <authorList>
            <person name="Mure A."/>
            <person name="Sugiura Y."/>
            <person name="Maeda R."/>
            <person name="Honda K."/>
            <person name="Sakurai N."/>
            <person name="Takahashi Y."/>
            <person name="Watada M."/>
            <person name="Katoh T."/>
            <person name="Gotoh A."/>
            <person name="Gotoh Y."/>
            <person name="Taniguchi I."/>
            <person name="Nakamura K."/>
            <person name="Hayashi T."/>
            <person name="Katayama T."/>
            <person name="Uemura T."/>
            <person name="Hattori Y."/>
        </authorList>
    </citation>
    <scope>NUCLEOTIDE SEQUENCE [LARGE SCALE GENOMIC DNA]</scope>
    <source>
        <strain evidence="3 4">KH-74</strain>
    </source>
</reference>
<dbReference type="Proteomes" id="UP001377567">
    <property type="component" value="Unassembled WGS sequence"/>
</dbReference>
<feature type="coiled-coil region" evidence="1">
    <location>
        <begin position="140"/>
        <end position="193"/>
    </location>
</feature>
<keyword evidence="4" id="KW-1185">Reference proteome</keyword>
<evidence type="ECO:0000313" key="3">
    <source>
        <dbReference type="EMBL" id="GMM58060.1"/>
    </source>
</evidence>
<feature type="region of interest" description="Disordered" evidence="2">
    <location>
        <begin position="46"/>
        <end position="75"/>
    </location>
</feature>
<comment type="caution">
    <text evidence="3">The sequence shown here is derived from an EMBL/GenBank/DDBJ whole genome shotgun (WGS) entry which is preliminary data.</text>
</comment>
<feature type="coiled-coil region" evidence="1">
    <location>
        <begin position="17"/>
        <end position="44"/>
    </location>
</feature>
<keyword evidence="1" id="KW-0175">Coiled coil</keyword>